<protein>
    <recommendedName>
        <fullName evidence="19">Leucine-rich repeat-containing N-terminal plant-type domain-containing protein</fullName>
    </recommendedName>
</protein>
<dbReference type="Pfam" id="PF23598">
    <property type="entry name" value="LRR_14"/>
    <property type="match status" value="2"/>
</dbReference>
<dbReference type="PANTHER" id="PTHR48063">
    <property type="entry name" value="LRR RECEPTOR-LIKE KINASE"/>
    <property type="match status" value="1"/>
</dbReference>
<dbReference type="Gene3D" id="3.80.10.10">
    <property type="entry name" value="Ribonuclease Inhibitor"/>
    <property type="match status" value="8"/>
</dbReference>
<dbReference type="InterPro" id="IPR001611">
    <property type="entry name" value="Leu-rich_rpt"/>
</dbReference>
<dbReference type="InterPro" id="IPR055414">
    <property type="entry name" value="LRR_R13L4/SHOC2-like"/>
</dbReference>
<keyword evidence="5" id="KW-0433">Leucine-rich repeat</keyword>
<dbReference type="SUPFAM" id="SSF52047">
    <property type="entry name" value="RNI-like"/>
    <property type="match status" value="3"/>
</dbReference>
<evidence type="ECO:0008006" key="19">
    <source>
        <dbReference type="Google" id="ProtNLM"/>
    </source>
</evidence>
<keyword evidence="11" id="KW-0675">Receptor</keyword>
<feature type="transmembrane region" description="Helical" evidence="14">
    <location>
        <begin position="3018"/>
        <end position="3041"/>
    </location>
</feature>
<dbReference type="InterPro" id="IPR003591">
    <property type="entry name" value="Leu-rich_rpt_typical-subtyp"/>
</dbReference>
<feature type="non-terminal residue" evidence="17">
    <location>
        <position position="1"/>
    </location>
</feature>
<evidence type="ECO:0000256" key="9">
    <source>
        <dbReference type="ARBA" id="ARBA00022989"/>
    </source>
</evidence>
<keyword evidence="12" id="KW-0325">Glycoprotein</keyword>
<feature type="domain" description="Leucine-rich repeat-containing N-terminal plant-type" evidence="15">
    <location>
        <begin position="2093"/>
        <end position="2131"/>
    </location>
</feature>
<dbReference type="FunFam" id="3.80.10.10:FF:000095">
    <property type="entry name" value="LRR receptor-like serine/threonine-protein kinase GSO1"/>
    <property type="match status" value="4"/>
</dbReference>
<evidence type="ECO:0000256" key="3">
    <source>
        <dbReference type="ARBA" id="ARBA00022475"/>
    </source>
</evidence>
<dbReference type="SUPFAM" id="SSF52058">
    <property type="entry name" value="L domain-like"/>
    <property type="match status" value="6"/>
</dbReference>
<organism evidence="17 18">
    <name type="scientific">Linum tenue</name>
    <dbReference type="NCBI Taxonomy" id="586396"/>
    <lineage>
        <taxon>Eukaryota</taxon>
        <taxon>Viridiplantae</taxon>
        <taxon>Streptophyta</taxon>
        <taxon>Embryophyta</taxon>
        <taxon>Tracheophyta</taxon>
        <taxon>Spermatophyta</taxon>
        <taxon>Magnoliopsida</taxon>
        <taxon>eudicotyledons</taxon>
        <taxon>Gunneridae</taxon>
        <taxon>Pentapetalae</taxon>
        <taxon>rosids</taxon>
        <taxon>fabids</taxon>
        <taxon>Malpighiales</taxon>
        <taxon>Linaceae</taxon>
        <taxon>Linum</taxon>
    </lineage>
</organism>
<evidence type="ECO:0000256" key="5">
    <source>
        <dbReference type="ARBA" id="ARBA00022614"/>
    </source>
</evidence>
<keyword evidence="10 14" id="KW-0472">Membrane</keyword>
<evidence type="ECO:0000256" key="8">
    <source>
        <dbReference type="ARBA" id="ARBA00022737"/>
    </source>
</evidence>
<feature type="domain" description="Leucine-rich repeat-containing N-terminal plant-type" evidence="15">
    <location>
        <begin position="128"/>
        <end position="165"/>
    </location>
</feature>
<evidence type="ECO:0000256" key="11">
    <source>
        <dbReference type="ARBA" id="ARBA00023170"/>
    </source>
</evidence>
<evidence type="ECO:0000256" key="14">
    <source>
        <dbReference type="SAM" id="Phobius"/>
    </source>
</evidence>
<evidence type="ECO:0000256" key="12">
    <source>
        <dbReference type="ARBA" id="ARBA00023180"/>
    </source>
</evidence>
<reference evidence="17" key="1">
    <citation type="submission" date="2022-08" db="EMBL/GenBank/DDBJ databases">
        <authorList>
            <person name="Gutierrez-Valencia J."/>
        </authorList>
    </citation>
    <scope>NUCLEOTIDE SEQUENCE</scope>
</reference>
<evidence type="ECO:0000256" key="6">
    <source>
        <dbReference type="ARBA" id="ARBA00022692"/>
    </source>
</evidence>
<dbReference type="Pfam" id="PF08263">
    <property type="entry name" value="LRRNT_2"/>
    <property type="match status" value="3"/>
</dbReference>
<gene>
    <name evidence="17" type="ORF">LITE_LOCUS26774</name>
</gene>
<comment type="subcellular location">
    <subcellularLocation>
        <location evidence="1">Cell membrane</location>
        <topology evidence="1">Single-pass type I membrane protein</topology>
    </subcellularLocation>
</comment>
<dbReference type="PANTHER" id="PTHR48063:SF98">
    <property type="entry name" value="LRR RECEPTOR-LIKE SERINE_THREONINE-PROTEIN KINASE FLS2"/>
    <property type="match status" value="1"/>
</dbReference>
<proteinExistence type="inferred from homology"/>
<feature type="domain" description="Disease resistance R13L4/SHOC-2-like LRR" evidence="16">
    <location>
        <begin position="1174"/>
        <end position="1389"/>
    </location>
</feature>
<feature type="domain" description="Disease resistance R13L4/SHOC-2-like LRR" evidence="16">
    <location>
        <begin position="2156"/>
        <end position="2328"/>
    </location>
</feature>
<dbReference type="InterPro" id="IPR046956">
    <property type="entry name" value="RLP23-like"/>
</dbReference>
<evidence type="ECO:0000256" key="4">
    <source>
        <dbReference type="ARBA" id="ARBA00022553"/>
    </source>
</evidence>
<feature type="compositionally biased region" description="Basic residues" evidence="13">
    <location>
        <begin position="22"/>
        <end position="33"/>
    </location>
</feature>
<dbReference type="GO" id="GO:0005886">
    <property type="term" value="C:plasma membrane"/>
    <property type="evidence" value="ECO:0007669"/>
    <property type="project" value="UniProtKB-SubCell"/>
</dbReference>
<dbReference type="PRINTS" id="PR00019">
    <property type="entry name" value="LEURICHRPT"/>
</dbReference>
<keyword evidence="3" id="KW-1003">Cell membrane</keyword>
<evidence type="ECO:0000256" key="1">
    <source>
        <dbReference type="ARBA" id="ARBA00004251"/>
    </source>
</evidence>
<dbReference type="EMBL" id="CAMGYJ010000007">
    <property type="protein sequence ID" value="CAI0441203.1"/>
    <property type="molecule type" value="Genomic_DNA"/>
</dbReference>
<name>A0AAV0M378_9ROSI</name>
<evidence type="ECO:0000256" key="10">
    <source>
        <dbReference type="ARBA" id="ARBA00023136"/>
    </source>
</evidence>
<dbReference type="SMART" id="SM00365">
    <property type="entry name" value="LRR_SD22"/>
    <property type="match status" value="11"/>
</dbReference>
<feature type="transmembrane region" description="Helical" evidence="14">
    <location>
        <begin position="1080"/>
        <end position="1101"/>
    </location>
</feature>
<dbReference type="Pfam" id="PF00560">
    <property type="entry name" value="LRR_1"/>
    <property type="match status" value="17"/>
</dbReference>
<dbReference type="SMART" id="SM00369">
    <property type="entry name" value="LRR_TYP"/>
    <property type="match status" value="24"/>
</dbReference>
<dbReference type="InterPro" id="IPR032675">
    <property type="entry name" value="LRR_dom_sf"/>
</dbReference>
<keyword evidence="8" id="KW-0677">Repeat</keyword>
<accession>A0AAV0M378</accession>
<evidence type="ECO:0000313" key="17">
    <source>
        <dbReference type="EMBL" id="CAI0441203.1"/>
    </source>
</evidence>
<evidence type="ECO:0000256" key="2">
    <source>
        <dbReference type="ARBA" id="ARBA00009592"/>
    </source>
</evidence>
<evidence type="ECO:0000259" key="16">
    <source>
        <dbReference type="Pfam" id="PF23598"/>
    </source>
</evidence>
<dbReference type="PROSITE" id="PS51450">
    <property type="entry name" value="LRR"/>
    <property type="match status" value="5"/>
</dbReference>
<feature type="region of interest" description="Disordered" evidence="13">
    <location>
        <begin position="1"/>
        <end position="33"/>
    </location>
</feature>
<keyword evidence="18" id="KW-1185">Reference proteome</keyword>
<keyword evidence="7" id="KW-0732">Signal</keyword>
<dbReference type="Proteomes" id="UP001154282">
    <property type="component" value="Unassembled WGS sequence"/>
</dbReference>
<evidence type="ECO:0000256" key="7">
    <source>
        <dbReference type="ARBA" id="ARBA00022729"/>
    </source>
</evidence>
<comment type="caution">
    <text evidence="17">The sequence shown here is derived from an EMBL/GenBank/DDBJ whole genome shotgun (WGS) entry which is preliminary data.</text>
</comment>
<dbReference type="GO" id="GO:0007165">
    <property type="term" value="P:signal transduction"/>
    <property type="evidence" value="ECO:0007669"/>
    <property type="project" value="UniProtKB-ARBA"/>
</dbReference>
<dbReference type="FunFam" id="3.80.10.10:FF:000041">
    <property type="entry name" value="LRR receptor-like serine/threonine-protein kinase ERECTA"/>
    <property type="match status" value="3"/>
</dbReference>
<evidence type="ECO:0000259" key="15">
    <source>
        <dbReference type="Pfam" id="PF08263"/>
    </source>
</evidence>
<dbReference type="InterPro" id="IPR013210">
    <property type="entry name" value="LRR_N_plant-typ"/>
</dbReference>
<keyword evidence="4" id="KW-0597">Phosphoprotein</keyword>
<keyword evidence="6 14" id="KW-0812">Transmembrane</keyword>
<sequence length="3050" mass="338012">SSLLSGGPRPPHRFSSANASGLRRRSSRRRRHRCHTSRGLVASLPFSEDRNVFPFIPSGFQFAKSIPDATFRFSLHVVRFAIPFAAAERTDLQSVSSLTPLLGNEALLVCLAWMFFVHGTSCEGCGQDEREALFKLKADLEDPSSFLSSWVGQRDCCTWSRVVCDNFTGHVTELHLGWPSLRDDSVFTGYNSFGGPIPDQLQNLTSLKTLRLSSNQFYHSVPNWLYRLRYLETLNLSGNQLDGKVSTAGIGNLSSLVDLDLSVNHGLKFERGIPESFKSFCRLRSLSLQNVILNQNISELLEILGECASDTLQILLLFNCQLTGQLTDRIGNFKRLNRLTLGNNFISGSLPMSLGEMTSLDYVNLARNNISGTIPTSFGALAQLGYMDISQNSLHGVVYPEIHFANMRKLTCFYASGNKMVLKAKPDWVPSMVLEELDLESWYVGPGFPNWLQYLQHLKSLDLSNSGISEPIPGWFWSISSQYYYLNFSHNQIPGRLPHVVPIVITISYFDFSFNCLEGPVPAISSNLTFLDLSNNLLSGNLFKFLCFNPSEMRATEFLSLYGNNLTGEIPDCWKTWPSLSSIRLGGNKLSGKIPKSLGYVSSLKSLRLQDNRLSGEIPQSLENCSRLVIVDLSDNGLEGKIPKWMGQSLSRLSILSLRKNKFHGSIPKEICDLQSLQILDLSLNSLSGALPECVANLSAMATPNNNTLGVIAVYGVQGQSLLDTQILVTKGQLLDYSTILNYVRSFDLSWNDLSGQIPNEIFSLAALKYLNLSHNSFSGAIPEDLTAMLSLESMDLSMNLLSRSIPSSLGSLTFLNHLNLSYNNLSGKIPSSTQLQSFDSWSFIGNQELCGPPLNVDCSYDSRLHSLIDGEEIDEEHALYWFFSSVVLGFVGGFWGVVATFAFIQLSTIPDSEFKDYMGKKLWILLMRLLKDGCNDGGRGCASKRMATNGTIQRFERPIWCPETKDVIKNGFWKIAERVYSISFFFGAHFPIIAQLTARAFDVHCFLAPAKLPHQSTSSAHVFFVPSLSFAVSAEFPLMPLLGNEGSTLLLEIGVCENSPMKNSVKTGKISFKRVETHCVLLLAMLVYALLVCLCCMYFSHVTSSEGCCQDEREALLKFKDDLEDPTSFLSSWVGQDPCTWSGVVCDNFTGHVTELHLGWPSSRDDSVFSGKLNPSLLQLKYLSYLDLSNNRFQGIPIPSFLGSMSSLKHLYLDGAGFGGVIPHQLGNLSNLHQLGLQAARRNVLYADSLKWLSGMSSLRYLDLSDVDLSDASDWLNMINTLPSLSELYLSNCRIRHIPPLNNLNMSSLSALSLQQNDFDQTSVPSWVFHLQSLTYLNLGINSFDGPISDELQNLTSLRTLSLNSNRFNHSIPNWLYRFSHLETLDLYGNHLDGKVSTAGIGNLSSLVDLNLSVNHGLEFERGIPESFKSFCRLRSLSLQNVKLNQKVSELLEILGECASDTLQVLLLFNCQLSGQLTSRIGNFKKLYRLILGNNSISGSLPMSFGEMTSLIDVDLSRNNISGTIPTSFGELAQLAYVDISQNSLHGVVYPEIHFANLRKLSCFYASGNKMVMKAKPDWVPYKLLEDLDLESWYVGPGFPHWLKSLQYLKSLDLSNSRISEPIPDWFWSISSQFYYLNFSRNQIPGRLPHVIPVVLTVSYFDFSSNFLEGPLPAISSNLTFVDLSNNLLSGNLFKFLCFNPSEMRATEFLSLYGNNLTGEIPDCWKTWPSLSSIRLGGNKLSGKIPKSLGYVSSLVSLRLQNNRLSGQIPPSLQNCSRLVIVDLSDNGLEGKIPEWMGQSLSRLSILSLRRNKFHGSIPKEICGLQSLQILDLSHNSLSGALPECVANLSAMATPNNNTLGVIAVYGVRGQSLLDTQILVRKGQLLDYSTILNYVRSLDLSWNDLSGQIPNEISSLAALKYLNLSHNSFSGAIPKDLTAMLSLESMDLSMNQLSGSIPSTLGSLTFLNYLNLSYNNLVGKIPSSTQLQSFDSWSFIGNQELCGPPLNVDCSNDSKVPGLMDGEENDGEHALYWFSGSVALGFVGGFWGVVATFAFIQLSTNPESEFKDHTALLICLGCVCFGRATSSEGCDQDEREALLKFKADLEDPSSSLSSWVVQRDCCIWSGVVCDNFTGHVTELHLGWSSSWDGSVFSGKLNSQLLQLKYLSYLDLSNNHFKGIPIPSFLGSMSSLKHLYLDGSGFGGVIPHQLGNLTNLKQLGLQAARDYVLYADSLRWLSGLSSLRYLDLSDVDLSNASDWLSMINTLPTLSELYLSNCRIRYIPPLKNLNMSLLSGLSLYHNQFAQTSVPSWVFHLRSLTYLDLGVNTFDGPIPDQLQNLTSLRTLSLSGNRFNHPIPDWLYRLSHLEALYLCGNKLDGKVSTAGIGNLSSLVYLDISDNYGLEFERGIPESFKSFCHLRSLSLNNVILNQNVSELLEILGECASDTLQALLLFNSQLCGQLTDRIGDFKRLSRLDLRKNSISGSLPMSFGEMTSLYYLNLARNKISGTIPTSFGALAQLNYVDISQNSLHGVIYPEIHFANLRNLACFYASGNQMVLKAKPDWVPSKLLDELDLESCYVGPVFPHWLRSLQHLKSLDLSNSGISEPIPDWFWSMSSQFYYLNFSHNQIPGRLSHVIPVVSTYSLFDFSFNCLEGALPTISSNLTFLDLSSNLLSGNLFKFFCFNPSEMRATEFLNLFGNRLTGEIPDCWKTWQSLSIMRLDRNKLSGKIPRSLGYLSSLRSLRLQNNRLSGEIPPSLQNCSRLVTVDLGHNGFEGKIPEWMGQRLSRLSILSLPGNKFHGSIPKEICNLQSLQILDLSHNSLSGILPKCIANLSAMATPNNDTSGLISPFAGAWKSFSDSLILTRNGQLLDYSTILNYVRSLDLSSNNLSGRIPNQITSLVAIQYLNLSHNSFSGAIPEDLTAMLSLESMDLSTNQLSGSIPSTLGSLTFLNCLNLSYNNLVGKIPSSTQLQSFDSWSFIGNQELCGPPLNAADCSNDSRAPGLMDGEENDEEHALHWFSGSVVFGFVAGFWGVIVTLAFVGPTVTNPRI</sequence>
<dbReference type="FunFam" id="3.80.10.10:FF:000111">
    <property type="entry name" value="LRR receptor-like serine/threonine-protein kinase ERECTA"/>
    <property type="match status" value="3"/>
</dbReference>
<feature type="domain" description="Leucine-rich repeat-containing N-terminal plant-type" evidence="15">
    <location>
        <begin position="1111"/>
        <end position="1148"/>
    </location>
</feature>
<dbReference type="FunFam" id="3.80.10.10:FF:000383">
    <property type="entry name" value="Leucine-rich repeat receptor protein kinase EMS1"/>
    <property type="match status" value="1"/>
</dbReference>
<keyword evidence="9 14" id="KW-1133">Transmembrane helix</keyword>
<feature type="transmembrane region" description="Helical" evidence="14">
    <location>
        <begin position="880"/>
        <end position="905"/>
    </location>
</feature>
<evidence type="ECO:0000256" key="13">
    <source>
        <dbReference type="SAM" id="MobiDB-lite"/>
    </source>
</evidence>
<evidence type="ECO:0000313" key="18">
    <source>
        <dbReference type="Proteomes" id="UP001154282"/>
    </source>
</evidence>
<dbReference type="Pfam" id="PF13855">
    <property type="entry name" value="LRR_8"/>
    <property type="match status" value="4"/>
</dbReference>
<comment type="similarity">
    <text evidence="2">Belongs to the RLP family.</text>
</comment>